<evidence type="ECO:0000313" key="2">
    <source>
        <dbReference type="Proteomes" id="UP001558613"/>
    </source>
</evidence>
<protein>
    <submittedName>
        <fullName evidence="1">Uncharacterized protein</fullName>
    </submittedName>
</protein>
<comment type="caution">
    <text evidence="1">The sequence shown here is derived from an EMBL/GenBank/DDBJ whole genome shotgun (WGS) entry which is preliminary data.</text>
</comment>
<sequence>MMVNDSKYTFKLWWNYLSHLSLHPWLSITEVSAGSPPFSTNYSHQLHPRHIVAVDSRGSNSSNLLQIFLPHAQERRGKTSQSEQREREEVRRWVRKGVGEGRNEMKMLRLGCKTAKWREQIRDGERESEREGGRRWHYTCSEDCLASAVLIMCQDGPAASAD</sequence>
<evidence type="ECO:0000313" key="1">
    <source>
        <dbReference type="EMBL" id="KAL1252837.1"/>
    </source>
</evidence>
<gene>
    <name evidence="1" type="ORF">QQF64_017530</name>
</gene>
<accession>A0ABR3LMJ1</accession>
<dbReference type="EMBL" id="JAYMGO010000021">
    <property type="protein sequence ID" value="KAL1252837.1"/>
    <property type="molecule type" value="Genomic_DNA"/>
</dbReference>
<name>A0ABR3LMJ1_9TELE</name>
<dbReference type="Proteomes" id="UP001558613">
    <property type="component" value="Unassembled WGS sequence"/>
</dbReference>
<organism evidence="1 2">
    <name type="scientific">Cirrhinus molitorella</name>
    <name type="common">mud carp</name>
    <dbReference type="NCBI Taxonomy" id="172907"/>
    <lineage>
        <taxon>Eukaryota</taxon>
        <taxon>Metazoa</taxon>
        <taxon>Chordata</taxon>
        <taxon>Craniata</taxon>
        <taxon>Vertebrata</taxon>
        <taxon>Euteleostomi</taxon>
        <taxon>Actinopterygii</taxon>
        <taxon>Neopterygii</taxon>
        <taxon>Teleostei</taxon>
        <taxon>Ostariophysi</taxon>
        <taxon>Cypriniformes</taxon>
        <taxon>Cyprinidae</taxon>
        <taxon>Labeoninae</taxon>
        <taxon>Labeonini</taxon>
        <taxon>Cirrhinus</taxon>
    </lineage>
</organism>
<proteinExistence type="predicted"/>
<reference evidence="1 2" key="1">
    <citation type="submission" date="2023-09" db="EMBL/GenBank/DDBJ databases">
        <authorList>
            <person name="Wang M."/>
        </authorList>
    </citation>
    <scope>NUCLEOTIDE SEQUENCE [LARGE SCALE GENOMIC DNA]</scope>
    <source>
        <strain evidence="1">GT-2023</strain>
        <tissue evidence="1">Liver</tissue>
    </source>
</reference>
<keyword evidence="2" id="KW-1185">Reference proteome</keyword>